<gene>
    <name evidence="1" type="ORF">GCM10025862_28270</name>
</gene>
<name>A0ABQ6HR53_9MICO</name>
<evidence type="ECO:0008006" key="3">
    <source>
        <dbReference type="Google" id="ProtNLM"/>
    </source>
</evidence>
<dbReference type="EMBL" id="BSUJ01000001">
    <property type="protein sequence ID" value="GMA20806.1"/>
    <property type="molecule type" value="Genomic_DNA"/>
</dbReference>
<dbReference type="Gene3D" id="1.10.10.760">
    <property type="entry name" value="E-set domains of sugar-utilizing enzymes"/>
    <property type="match status" value="1"/>
</dbReference>
<dbReference type="RefSeq" id="WP_284284706.1">
    <property type="nucleotide sequence ID" value="NZ_BSUJ01000001.1"/>
</dbReference>
<proteinExistence type="predicted"/>
<reference evidence="2" key="1">
    <citation type="journal article" date="2019" name="Int. J. Syst. Evol. Microbiol.">
        <title>The Global Catalogue of Microorganisms (GCM) 10K type strain sequencing project: providing services to taxonomists for standard genome sequencing and annotation.</title>
        <authorList>
            <consortium name="The Broad Institute Genomics Platform"/>
            <consortium name="The Broad Institute Genome Sequencing Center for Infectious Disease"/>
            <person name="Wu L."/>
            <person name="Ma J."/>
        </authorList>
    </citation>
    <scope>NUCLEOTIDE SEQUENCE [LARGE SCALE GENOMIC DNA]</scope>
    <source>
        <strain evidence="2">NBRC 105830</strain>
    </source>
</reference>
<evidence type="ECO:0000313" key="2">
    <source>
        <dbReference type="Proteomes" id="UP001157109"/>
    </source>
</evidence>
<dbReference type="Proteomes" id="UP001157109">
    <property type="component" value="Unassembled WGS sequence"/>
</dbReference>
<protein>
    <recommendedName>
        <fullName evidence="3">DUF3459 domain-containing protein</fullName>
    </recommendedName>
</protein>
<keyword evidence="2" id="KW-1185">Reference proteome</keyword>
<dbReference type="Gene3D" id="3.20.20.80">
    <property type="entry name" value="Glycosidases"/>
    <property type="match status" value="1"/>
</dbReference>
<evidence type="ECO:0000313" key="1">
    <source>
        <dbReference type="EMBL" id="GMA20806.1"/>
    </source>
</evidence>
<dbReference type="InterPro" id="IPR044901">
    <property type="entry name" value="Trehalose_TreZ_E-set_sf"/>
</dbReference>
<dbReference type="SUPFAM" id="SSF51445">
    <property type="entry name" value="(Trans)glycosidases"/>
    <property type="match status" value="1"/>
</dbReference>
<accession>A0ABQ6HR53</accession>
<sequence length="167" mass="18367">MLFMGEEWAATTPWQFFTDHLDPALAEAIRRGRAAEFASHGWGPDEVPDPQHRGTLEASRLNWAELDQPEHARMHDWYRRLLALRRAEPSLQDDDLSAVELDWDDDARVGVLTRGALRTVVSLADGAATAQVPAGATVVEQWDDSTVVDPSGTVTFTGPGAVVVRLP</sequence>
<dbReference type="InterPro" id="IPR017853">
    <property type="entry name" value="GH"/>
</dbReference>
<organism evidence="1 2">
    <name type="scientific">Arsenicicoccus piscis</name>
    <dbReference type="NCBI Taxonomy" id="673954"/>
    <lineage>
        <taxon>Bacteria</taxon>
        <taxon>Bacillati</taxon>
        <taxon>Actinomycetota</taxon>
        <taxon>Actinomycetes</taxon>
        <taxon>Micrococcales</taxon>
        <taxon>Intrasporangiaceae</taxon>
        <taxon>Arsenicicoccus</taxon>
    </lineage>
</organism>
<comment type="caution">
    <text evidence="1">The sequence shown here is derived from an EMBL/GenBank/DDBJ whole genome shotgun (WGS) entry which is preliminary data.</text>
</comment>